<dbReference type="SUPFAM" id="SSF55869">
    <property type="entry name" value="DNA topoisomerase I domain"/>
    <property type="match status" value="1"/>
</dbReference>
<dbReference type="Pfam" id="PF01028">
    <property type="entry name" value="Topoisom_I"/>
    <property type="match status" value="1"/>
</dbReference>
<evidence type="ECO:0000313" key="7">
    <source>
        <dbReference type="EMBL" id="AQP45532.1"/>
    </source>
</evidence>
<dbReference type="InterPro" id="IPR011010">
    <property type="entry name" value="DNA_brk_join_enz"/>
</dbReference>
<dbReference type="InterPro" id="IPR014711">
    <property type="entry name" value="TopoI_cat_a-hlx-sub_euk"/>
</dbReference>
<dbReference type="STRING" id="1610493.RPIT_12555"/>
<dbReference type="RefSeq" id="WP_077343739.1">
    <property type="nucleotide sequence ID" value="NZ_CP019605.1"/>
</dbReference>
<organism evidence="7 8">
    <name type="scientific">Tessaracoccus flavus</name>
    <dbReference type="NCBI Taxonomy" id="1610493"/>
    <lineage>
        <taxon>Bacteria</taxon>
        <taxon>Bacillati</taxon>
        <taxon>Actinomycetota</taxon>
        <taxon>Actinomycetes</taxon>
        <taxon>Propionibacteriales</taxon>
        <taxon>Propionibacteriaceae</taxon>
        <taxon>Tessaracoccus</taxon>
    </lineage>
</organism>
<reference evidence="7 8" key="1">
    <citation type="journal article" date="2016" name="Int. J. Syst. Evol. Microbiol.">
        <title>Tessaracoccus flavus sp. nov., isolated from the drainage system of a lindane-producing factory.</title>
        <authorList>
            <person name="Kumari R."/>
            <person name="Singh P."/>
            <person name="Schumann P."/>
            <person name="Lal R."/>
        </authorList>
    </citation>
    <scope>NUCLEOTIDE SEQUENCE [LARGE SCALE GENOMIC DNA]</scope>
    <source>
        <strain evidence="7 8">RP1T</strain>
    </source>
</reference>
<dbReference type="EMBL" id="CP019605">
    <property type="protein sequence ID" value="AQP45532.1"/>
    <property type="molecule type" value="Genomic_DNA"/>
</dbReference>
<evidence type="ECO:0000256" key="6">
    <source>
        <dbReference type="ARBA" id="ARBA00023235"/>
    </source>
</evidence>
<dbReference type="OrthoDB" id="9778962at2"/>
<dbReference type="InterPro" id="IPR001631">
    <property type="entry name" value="TopoI"/>
</dbReference>
<evidence type="ECO:0000313" key="8">
    <source>
        <dbReference type="Proteomes" id="UP000188324"/>
    </source>
</evidence>
<dbReference type="Proteomes" id="UP000188324">
    <property type="component" value="Chromosome"/>
</dbReference>
<evidence type="ECO:0000256" key="5">
    <source>
        <dbReference type="ARBA" id="ARBA00023125"/>
    </source>
</evidence>
<dbReference type="GO" id="GO:0003677">
    <property type="term" value="F:DNA binding"/>
    <property type="evidence" value="ECO:0007669"/>
    <property type="project" value="UniProtKB-KW"/>
</dbReference>
<dbReference type="Gene3D" id="3.30.66.10">
    <property type="entry name" value="DNA topoisomerase I domain"/>
    <property type="match status" value="1"/>
</dbReference>
<sequence>MARLRRVSARMPGFTRRKRGKGFSYLDADGDALPTEEVERIRSLAIPPAWTDVWICPYPNGHLQAVGTDDAGRRQYLYHPDWRKRRDRSKFDRVAAAAEMLPTARRRITADLRQDGMPLERAAACAVRLLDVGYFRIGNDAYTDAHGSFGLTTLERSHVRRRGSDLIFSFVGKSGISHTIAVDDADAIAALETMRARRDDSPRLLAFKGADGWQVLSSADVNGYLAELFGGALTAKDFRTWHATVIAAEVLALAEEEGRSKASRNRAIKQAVHEVAGYLGNTPTVARNSYIDPRVIDAYESGSTIGDAATKRYSSAQARQTGLEKAVLDLIG</sequence>
<dbReference type="Gene3D" id="3.90.15.10">
    <property type="entry name" value="Topoisomerase I, Chain A, domain 3"/>
    <property type="match status" value="1"/>
</dbReference>
<dbReference type="GO" id="GO:0006265">
    <property type="term" value="P:DNA topological change"/>
    <property type="evidence" value="ECO:0007669"/>
    <property type="project" value="InterPro"/>
</dbReference>
<keyword evidence="4" id="KW-0799">Topoisomerase</keyword>
<comment type="catalytic activity">
    <reaction evidence="1">
        <text>ATP-independent breakage of single-stranded DNA, followed by passage and rejoining.</text>
        <dbReference type="EC" id="5.6.2.1"/>
    </reaction>
</comment>
<dbReference type="SUPFAM" id="SSF56349">
    <property type="entry name" value="DNA breaking-rejoining enzymes"/>
    <property type="match status" value="1"/>
</dbReference>
<dbReference type="InterPro" id="IPR049331">
    <property type="entry name" value="Top1B_N_bact"/>
</dbReference>
<dbReference type="Pfam" id="PF21338">
    <property type="entry name" value="Top1B_N_bact"/>
    <property type="match status" value="1"/>
</dbReference>
<dbReference type="PRINTS" id="PR00416">
    <property type="entry name" value="EUTPISMRASEI"/>
</dbReference>
<evidence type="ECO:0000256" key="3">
    <source>
        <dbReference type="ARBA" id="ARBA00012891"/>
    </source>
</evidence>
<dbReference type="KEGG" id="tfl:RPIT_12555"/>
<keyword evidence="5" id="KW-0238">DNA-binding</keyword>
<evidence type="ECO:0000256" key="1">
    <source>
        <dbReference type="ARBA" id="ARBA00000213"/>
    </source>
</evidence>
<keyword evidence="8" id="KW-1185">Reference proteome</keyword>
<dbReference type="InterPro" id="IPR035447">
    <property type="entry name" value="DNA_topo_I_N_sf"/>
</dbReference>
<evidence type="ECO:0000256" key="2">
    <source>
        <dbReference type="ARBA" id="ARBA00006645"/>
    </source>
</evidence>
<dbReference type="GO" id="GO:0003917">
    <property type="term" value="F:DNA topoisomerase type I (single strand cut, ATP-independent) activity"/>
    <property type="evidence" value="ECO:0007669"/>
    <property type="project" value="UniProtKB-EC"/>
</dbReference>
<dbReference type="Gene3D" id="1.10.132.120">
    <property type="match status" value="1"/>
</dbReference>
<comment type="similarity">
    <text evidence="2">Belongs to the type IB topoisomerase family.</text>
</comment>
<dbReference type="AlphaFoldDB" id="A0A1Q2CHE5"/>
<evidence type="ECO:0000256" key="4">
    <source>
        <dbReference type="ARBA" id="ARBA00023029"/>
    </source>
</evidence>
<keyword evidence="6 7" id="KW-0413">Isomerase</keyword>
<dbReference type="PROSITE" id="PS52038">
    <property type="entry name" value="TOPO_IB_2"/>
    <property type="match status" value="1"/>
</dbReference>
<protein>
    <recommendedName>
        <fullName evidence="3">DNA topoisomerase</fullName>
        <ecNumber evidence="3">5.6.2.1</ecNumber>
    </recommendedName>
</protein>
<accession>A0A1Q2CHE5</accession>
<gene>
    <name evidence="7" type="ORF">RPIT_12555</name>
</gene>
<name>A0A1Q2CHE5_9ACTN</name>
<dbReference type="EC" id="5.6.2.1" evidence="3"/>
<dbReference type="InterPro" id="IPR013500">
    <property type="entry name" value="TopoI_cat_euk"/>
</dbReference>
<proteinExistence type="inferred from homology"/>